<dbReference type="Gene3D" id="3.40.50.2300">
    <property type="match status" value="2"/>
</dbReference>
<dbReference type="PANTHER" id="PTHR30146:SF148">
    <property type="entry name" value="HTH-TYPE TRANSCRIPTIONAL REPRESSOR PURR-RELATED"/>
    <property type="match status" value="1"/>
</dbReference>
<evidence type="ECO:0000313" key="7">
    <source>
        <dbReference type="Proteomes" id="UP000324927"/>
    </source>
</evidence>
<reference evidence="6 7" key="1">
    <citation type="submission" date="2019-08" db="EMBL/GenBank/DDBJ databases">
        <authorList>
            <person name="Grouzdev D."/>
            <person name="Tikhonova E."/>
            <person name="Kravchenko I."/>
        </authorList>
    </citation>
    <scope>NUCLEOTIDE SEQUENCE [LARGE SCALE GENOMIC DNA]</scope>
    <source>
        <strain evidence="6 7">59b</strain>
    </source>
</reference>
<dbReference type="PROSITE" id="PS50932">
    <property type="entry name" value="HTH_LACI_2"/>
    <property type="match status" value="1"/>
</dbReference>
<keyword evidence="7" id="KW-1185">Reference proteome</keyword>
<evidence type="ECO:0000256" key="2">
    <source>
        <dbReference type="ARBA" id="ARBA00023015"/>
    </source>
</evidence>
<name>A0A5A9G5B9_AZOLI</name>
<dbReference type="GO" id="GO:0003700">
    <property type="term" value="F:DNA-binding transcription factor activity"/>
    <property type="evidence" value="ECO:0007669"/>
    <property type="project" value="TreeGrafter"/>
</dbReference>
<keyword evidence="3 6" id="KW-0238">DNA-binding</keyword>
<dbReference type="PANTHER" id="PTHR30146">
    <property type="entry name" value="LACI-RELATED TRANSCRIPTIONAL REPRESSOR"/>
    <property type="match status" value="1"/>
</dbReference>
<dbReference type="Pfam" id="PF13377">
    <property type="entry name" value="Peripla_BP_3"/>
    <property type="match status" value="1"/>
</dbReference>
<proteinExistence type="predicted"/>
<dbReference type="OrthoDB" id="9772505at2"/>
<keyword evidence="2" id="KW-0805">Transcription regulation</keyword>
<keyword evidence="1" id="KW-0678">Repressor</keyword>
<evidence type="ECO:0000256" key="3">
    <source>
        <dbReference type="ARBA" id="ARBA00023125"/>
    </source>
</evidence>
<dbReference type="InterPro" id="IPR010982">
    <property type="entry name" value="Lambda_DNA-bd_dom_sf"/>
</dbReference>
<accession>A0A5A9G5B9</accession>
<keyword evidence="4" id="KW-0804">Transcription</keyword>
<dbReference type="SMART" id="SM00354">
    <property type="entry name" value="HTH_LACI"/>
    <property type="match status" value="1"/>
</dbReference>
<dbReference type="AlphaFoldDB" id="A0A5A9G5B9"/>
<dbReference type="CDD" id="cd01392">
    <property type="entry name" value="HTH_LacI"/>
    <property type="match status" value="1"/>
</dbReference>
<organism evidence="6 7">
    <name type="scientific">Azospirillum lipoferum</name>
    <dbReference type="NCBI Taxonomy" id="193"/>
    <lineage>
        <taxon>Bacteria</taxon>
        <taxon>Pseudomonadati</taxon>
        <taxon>Pseudomonadota</taxon>
        <taxon>Alphaproteobacteria</taxon>
        <taxon>Rhodospirillales</taxon>
        <taxon>Azospirillaceae</taxon>
        <taxon>Azospirillum</taxon>
    </lineage>
</organism>
<dbReference type="PROSITE" id="PS00356">
    <property type="entry name" value="HTH_LACI_1"/>
    <property type="match status" value="1"/>
</dbReference>
<dbReference type="GO" id="GO:0000976">
    <property type="term" value="F:transcription cis-regulatory region binding"/>
    <property type="evidence" value="ECO:0007669"/>
    <property type="project" value="TreeGrafter"/>
</dbReference>
<evidence type="ECO:0000256" key="1">
    <source>
        <dbReference type="ARBA" id="ARBA00022491"/>
    </source>
</evidence>
<dbReference type="InterPro" id="IPR000843">
    <property type="entry name" value="HTH_LacI"/>
</dbReference>
<evidence type="ECO:0000259" key="5">
    <source>
        <dbReference type="PROSITE" id="PS50932"/>
    </source>
</evidence>
<dbReference type="RefSeq" id="WP_149235269.1">
    <property type="nucleotide sequence ID" value="NZ_JALJXJ010000026.1"/>
</dbReference>
<dbReference type="Pfam" id="PF00356">
    <property type="entry name" value="LacI"/>
    <property type="match status" value="1"/>
</dbReference>
<dbReference type="SUPFAM" id="SSF47413">
    <property type="entry name" value="lambda repressor-like DNA-binding domains"/>
    <property type="match status" value="1"/>
</dbReference>
<dbReference type="InterPro" id="IPR046335">
    <property type="entry name" value="LacI/GalR-like_sensor"/>
</dbReference>
<evidence type="ECO:0000313" key="6">
    <source>
        <dbReference type="EMBL" id="KAA0588924.1"/>
    </source>
</evidence>
<sequence>MAAPRNSSKPDSQRAGSVTLTEVAGHAGVSRSTVSLVLRGSPLVAAETRERVQAAMAALGYIYNRGAATLRAARTQTIGLLVCELNNPFYAELTAGVDDVLDTEGFVAFIANTAEQPERQDRFLQRMREHNVDGVILCPAAGTQEDLLDRLDLWRLPCVQALRIISDQGRDYAGVDYQAGMETVTDHLVSLGHRRIAFVGGTLDHSAYAARHAGFTAAMRRHGLADDLVLRCPLTRRSGAEMADHLLNWPQARTAAPTAALCYNDVVALGLMLGLEARGLRAGHDLAVTGFDDVPEAALSRPALTTVATSARQIGQEAARLLLRRIADPQGPPERIILPSRLVVRDSCGAPGGTPSPSLHHRDLS</sequence>
<dbReference type="InterPro" id="IPR028082">
    <property type="entry name" value="Peripla_BP_I"/>
</dbReference>
<dbReference type="EMBL" id="VTTN01000026">
    <property type="protein sequence ID" value="KAA0588924.1"/>
    <property type="molecule type" value="Genomic_DNA"/>
</dbReference>
<dbReference type="SUPFAM" id="SSF53822">
    <property type="entry name" value="Periplasmic binding protein-like I"/>
    <property type="match status" value="1"/>
</dbReference>
<dbReference type="Gene3D" id="1.10.260.40">
    <property type="entry name" value="lambda repressor-like DNA-binding domains"/>
    <property type="match status" value="1"/>
</dbReference>
<dbReference type="CDD" id="cd06289">
    <property type="entry name" value="PBP1_MalI-like"/>
    <property type="match status" value="1"/>
</dbReference>
<dbReference type="Proteomes" id="UP000324927">
    <property type="component" value="Unassembled WGS sequence"/>
</dbReference>
<protein>
    <submittedName>
        <fullName evidence="6">LacI family DNA-binding transcriptional regulator</fullName>
    </submittedName>
</protein>
<evidence type="ECO:0000256" key="4">
    <source>
        <dbReference type="ARBA" id="ARBA00023163"/>
    </source>
</evidence>
<gene>
    <name evidence="6" type="ORF">FZ942_32930</name>
</gene>
<comment type="caution">
    <text evidence="6">The sequence shown here is derived from an EMBL/GenBank/DDBJ whole genome shotgun (WGS) entry which is preliminary data.</text>
</comment>
<feature type="domain" description="HTH lacI-type" evidence="5">
    <location>
        <begin position="18"/>
        <end position="72"/>
    </location>
</feature>